<keyword evidence="2" id="KW-1185">Reference proteome</keyword>
<accession>A0ABS8HZD8</accession>
<organism evidence="1 2">
    <name type="scientific">Pelosinus baikalensis</name>
    <dbReference type="NCBI Taxonomy" id="2892015"/>
    <lineage>
        <taxon>Bacteria</taxon>
        <taxon>Bacillati</taxon>
        <taxon>Bacillota</taxon>
        <taxon>Negativicutes</taxon>
        <taxon>Selenomonadales</taxon>
        <taxon>Sporomusaceae</taxon>
        <taxon>Pelosinus</taxon>
    </lineage>
</organism>
<dbReference type="Proteomes" id="UP001165492">
    <property type="component" value="Unassembled WGS sequence"/>
</dbReference>
<evidence type="ECO:0000313" key="1">
    <source>
        <dbReference type="EMBL" id="MCC5467364.1"/>
    </source>
</evidence>
<sequence length="81" mass="9999">MSNNDYLGKEEQFKEILNNEELSRIKDPELRNIRLKYWSLLHQAFLDEHKIPDRMLEMEFDKIKAEEMKELNEYRQRKNKG</sequence>
<protein>
    <submittedName>
        <fullName evidence="1">Uncharacterized protein</fullName>
    </submittedName>
</protein>
<dbReference type="EMBL" id="JAJHJB010000032">
    <property type="protein sequence ID" value="MCC5467364.1"/>
    <property type="molecule type" value="Genomic_DNA"/>
</dbReference>
<dbReference type="RefSeq" id="WP_229536376.1">
    <property type="nucleotide sequence ID" value="NZ_JAJHJB010000032.1"/>
</dbReference>
<evidence type="ECO:0000313" key="2">
    <source>
        <dbReference type="Proteomes" id="UP001165492"/>
    </source>
</evidence>
<comment type="caution">
    <text evidence="1">The sequence shown here is derived from an EMBL/GenBank/DDBJ whole genome shotgun (WGS) entry which is preliminary data.</text>
</comment>
<reference evidence="1" key="1">
    <citation type="submission" date="2021-11" db="EMBL/GenBank/DDBJ databases">
        <title>Description of a new species Pelosinus isolated from the bottom sediments of Lake Baikal.</title>
        <authorList>
            <person name="Zakharyuk A."/>
        </authorList>
    </citation>
    <scope>NUCLEOTIDE SEQUENCE</scope>
    <source>
        <strain evidence="1">Bkl1</strain>
    </source>
</reference>
<proteinExistence type="predicted"/>
<name>A0ABS8HZD8_9FIRM</name>
<gene>
    <name evidence="1" type="ORF">LMF89_18685</name>
</gene>